<dbReference type="KEGG" id="dpr:Despr_2182"/>
<evidence type="ECO:0000313" key="4">
    <source>
        <dbReference type="Proteomes" id="UP000006365"/>
    </source>
</evidence>
<feature type="chain" id="PRO_5031059508" evidence="1">
    <location>
        <begin position="27"/>
        <end position="149"/>
    </location>
</feature>
<keyword evidence="4" id="KW-1185">Reference proteome</keyword>
<keyword evidence="1" id="KW-0732">Signal</keyword>
<dbReference type="InterPro" id="IPR003646">
    <property type="entry name" value="SH3-like_bac-type"/>
</dbReference>
<dbReference type="AlphaFoldDB" id="A0A7U4DPN2"/>
<evidence type="ECO:0000256" key="1">
    <source>
        <dbReference type="SAM" id="SignalP"/>
    </source>
</evidence>
<dbReference type="Gene3D" id="2.30.30.40">
    <property type="entry name" value="SH3 Domains"/>
    <property type="match status" value="2"/>
</dbReference>
<accession>A0A7U4DPN2</accession>
<evidence type="ECO:0000313" key="3">
    <source>
        <dbReference type="EMBL" id="ADW18326.1"/>
    </source>
</evidence>
<name>A0A7U4DPN2_DESPD</name>
<dbReference type="SMART" id="SM00287">
    <property type="entry name" value="SH3b"/>
    <property type="match status" value="2"/>
</dbReference>
<dbReference type="Proteomes" id="UP000006365">
    <property type="component" value="Chromosome"/>
</dbReference>
<dbReference type="RefSeq" id="WP_015724864.1">
    <property type="nucleotide sequence ID" value="NC_014972.1"/>
</dbReference>
<dbReference type="Pfam" id="PF08239">
    <property type="entry name" value="SH3_3"/>
    <property type="match status" value="1"/>
</dbReference>
<organism evidence="3 4">
    <name type="scientific">Desulfobulbus propionicus (strain ATCC 33891 / DSM 2032 / VKM B-1956 / 1pr3)</name>
    <dbReference type="NCBI Taxonomy" id="577650"/>
    <lineage>
        <taxon>Bacteria</taxon>
        <taxon>Pseudomonadati</taxon>
        <taxon>Thermodesulfobacteriota</taxon>
        <taxon>Desulfobulbia</taxon>
        <taxon>Desulfobulbales</taxon>
        <taxon>Desulfobulbaceae</taxon>
        <taxon>Desulfobulbus</taxon>
    </lineage>
</organism>
<reference evidence="3 4" key="1">
    <citation type="journal article" date="2011" name="Stand. Genomic Sci.">
        <title>Complete genome sequence of Desulfobulbus propionicus type strain (1pr3).</title>
        <authorList>
            <person name="Pagani I."/>
            <person name="Lapidus A."/>
            <person name="Nolan M."/>
            <person name="Lucas S."/>
            <person name="Hammon N."/>
            <person name="Deshpande S."/>
            <person name="Cheng J.F."/>
            <person name="Chertkov O."/>
            <person name="Davenport K."/>
            <person name="Tapia R."/>
            <person name="Han C."/>
            <person name="Goodwin L."/>
            <person name="Pitluck S."/>
            <person name="Liolios K."/>
            <person name="Mavromatis K."/>
            <person name="Ivanova N."/>
            <person name="Mikhailova N."/>
            <person name="Pati A."/>
            <person name="Chen A."/>
            <person name="Palaniappan K."/>
            <person name="Land M."/>
            <person name="Hauser L."/>
            <person name="Chang Y.J."/>
            <person name="Jeffries C.D."/>
            <person name="Detter J.C."/>
            <person name="Brambilla E."/>
            <person name="Kannan K.P."/>
            <person name="Djao O.D."/>
            <person name="Rohde M."/>
            <person name="Pukall R."/>
            <person name="Spring S."/>
            <person name="Goker M."/>
            <person name="Sikorski J."/>
            <person name="Woyke T."/>
            <person name="Bristow J."/>
            <person name="Eisen J.A."/>
            <person name="Markowitz V."/>
            <person name="Hugenholtz P."/>
            <person name="Kyrpides N.C."/>
            <person name="Klenk H.P."/>
        </authorList>
    </citation>
    <scope>NUCLEOTIDE SEQUENCE [LARGE SCALE GENOMIC DNA]</scope>
    <source>
        <strain evidence="4">ATCC 33891 / DSM 2032 / 1pr3</strain>
    </source>
</reference>
<proteinExistence type="predicted"/>
<protein>
    <submittedName>
        <fullName evidence="3">SH3 type 3 domain protein</fullName>
    </submittedName>
</protein>
<gene>
    <name evidence="3" type="ordered locus">Despr_2182</name>
</gene>
<dbReference type="PANTHER" id="PTHR34408:SF1">
    <property type="entry name" value="GLYCOSYL HYDROLASE FAMILY 19 DOMAIN-CONTAINING PROTEIN HI_1415"/>
    <property type="match status" value="1"/>
</dbReference>
<feature type="signal peptide" evidence="1">
    <location>
        <begin position="1"/>
        <end position="26"/>
    </location>
</feature>
<dbReference type="InterPro" id="IPR010466">
    <property type="entry name" value="DUF1058"/>
</dbReference>
<evidence type="ECO:0000259" key="2">
    <source>
        <dbReference type="PROSITE" id="PS51781"/>
    </source>
</evidence>
<dbReference type="PROSITE" id="PS51781">
    <property type="entry name" value="SH3B"/>
    <property type="match status" value="1"/>
</dbReference>
<dbReference type="PANTHER" id="PTHR34408">
    <property type="entry name" value="FAMILY PROTEIN, PUTATIVE-RELATED"/>
    <property type="match status" value="1"/>
</dbReference>
<sequence length="149" mass="16411">MTFRPLIKTIPLSLLASAFAVSTVLGAEYVSVVKDGVNLRSGPNTNTDILYQLPSGYPLEILSKEGQWLKVSDYEGDKGYITESLVSKTPYVIVKVKECNIRSGPSANDSVVGKGVKDVIFKKVEQKGDWIKISHPDLTGWVQKDLVWP</sequence>
<dbReference type="InterPro" id="IPR052354">
    <property type="entry name" value="Cell_Wall_Dynamics_Protein"/>
</dbReference>
<feature type="domain" description="SH3b" evidence="2">
    <location>
        <begin position="26"/>
        <end position="90"/>
    </location>
</feature>
<dbReference type="Pfam" id="PF06347">
    <property type="entry name" value="SH3_4"/>
    <property type="match status" value="1"/>
</dbReference>
<dbReference type="EMBL" id="CP002364">
    <property type="protein sequence ID" value="ADW18326.1"/>
    <property type="molecule type" value="Genomic_DNA"/>
</dbReference>